<dbReference type="EMBL" id="VRYN01000002">
    <property type="protein sequence ID" value="TYO76587.1"/>
    <property type="molecule type" value="Genomic_DNA"/>
</dbReference>
<keyword evidence="5" id="KW-0472">Membrane</keyword>
<protein>
    <submittedName>
        <fullName evidence="7">Mrp-type sodium/proton antiporter system subunit E</fullName>
    </submittedName>
    <submittedName>
        <fullName evidence="8">Multisubunit sodium/proton antiporter, MrpE subunit</fullName>
    </submittedName>
</protein>
<evidence type="ECO:0000313" key="9">
    <source>
        <dbReference type="Proteomes" id="UP000296216"/>
    </source>
</evidence>
<dbReference type="GO" id="GO:0005886">
    <property type="term" value="C:plasma membrane"/>
    <property type="evidence" value="ECO:0007669"/>
    <property type="project" value="UniProtKB-SubCell"/>
</dbReference>
<dbReference type="AlphaFoldDB" id="A0A4D6GT73"/>
<keyword evidence="3" id="KW-0812">Transmembrane</keyword>
<proteinExistence type="predicted"/>
<accession>A0A4D6GT73</accession>
<dbReference type="PANTHER" id="PTHR34584">
    <property type="entry name" value="NA(+)/H(+) ANTIPORTER SUBUNIT E1"/>
    <property type="match status" value="1"/>
</dbReference>
<reference evidence="7 9" key="1">
    <citation type="journal article" date="2019" name="Microbiol. Resour. Announc.">
        <title>The Genome Sequence of the Halobacterium salinarum Type Strain Is Closely Related to That of Laboratory Strains NRC-1 and R1.</title>
        <authorList>
            <person name="Pfeiffer F."/>
            <person name="Marchfelder A."/>
            <person name="Habermann B."/>
            <person name="Dyall-Smith M.L."/>
        </authorList>
    </citation>
    <scope>NUCLEOTIDE SEQUENCE [LARGE SCALE GENOMIC DNA]</scope>
    <source>
        <strain evidence="7">91-R6</strain>
        <strain evidence="9">ATCC 33171 / DSM 3754 / JCM 8978 / NBRC 102687 / NCIMB 764 / 91-R6</strain>
    </source>
</reference>
<dbReference type="GO" id="GO:0008324">
    <property type="term" value="F:monoatomic cation transmembrane transporter activity"/>
    <property type="evidence" value="ECO:0007669"/>
    <property type="project" value="InterPro"/>
</dbReference>
<evidence type="ECO:0000256" key="2">
    <source>
        <dbReference type="ARBA" id="ARBA00022475"/>
    </source>
</evidence>
<reference evidence="7" key="3">
    <citation type="journal article" name="MicrobiologyOpen">
        <title>Whole-genome comparison between the type strain of Halobacterium salinarum (DSM 3754(T)) and the laboratory strains R1 and NRC-1.</title>
        <authorList>
            <person name="Pfeiffer F."/>
            <person name="Losensky G."/>
            <person name="Marchfelder A."/>
            <person name="Habermann B."/>
            <person name="Dyall-Smith M."/>
        </authorList>
    </citation>
    <scope>NUCLEOTIDE SEQUENCE</scope>
    <source>
        <strain evidence="7">91-R6</strain>
    </source>
</reference>
<evidence type="ECO:0000256" key="5">
    <source>
        <dbReference type="ARBA" id="ARBA00023136"/>
    </source>
</evidence>
<dbReference type="GeneID" id="68693462"/>
<dbReference type="RefSeq" id="WP_010902382.1">
    <property type="nucleotide sequence ID" value="NZ_VRYN01000002.1"/>
</dbReference>
<feature type="region of interest" description="Disordered" evidence="6">
    <location>
        <begin position="328"/>
        <end position="364"/>
    </location>
</feature>
<dbReference type="Proteomes" id="UP000323075">
    <property type="component" value="Unassembled WGS sequence"/>
</dbReference>
<reference evidence="8 10" key="2">
    <citation type="submission" date="2019-07" db="EMBL/GenBank/DDBJ databases">
        <title>Genomic Encyclopedia of Archaeal and Bacterial Type Strains, Phase II (KMG-II): from individual species to whole genera.</title>
        <authorList>
            <person name="Goeker M."/>
        </authorList>
    </citation>
    <scope>NUCLEOTIDE SEQUENCE [LARGE SCALE GENOMIC DNA]</scope>
    <source>
        <strain evidence="8 10">DSM 3754</strain>
    </source>
</reference>
<evidence type="ECO:0000313" key="10">
    <source>
        <dbReference type="Proteomes" id="UP000323075"/>
    </source>
</evidence>
<feature type="compositionally biased region" description="Polar residues" evidence="6">
    <location>
        <begin position="349"/>
        <end position="364"/>
    </location>
</feature>
<evidence type="ECO:0000256" key="4">
    <source>
        <dbReference type="ARBA" id="ARBA00022989"/>
    </source>
</evidence>
<gene>
    <name evidence="7" type="primary">mrpE</name>
    <name evidence="8" type="ORF">APQ99_01226</name>
    <name evidence="7" type="ORF">HBSAL_03195</name>
</gene>
<evidence type="ECO:0000313" key="8">
    <source>
        <dbReference type="EMBL" id="TYO76587.1"/>
    </source>
</evidence>
<keyword evidence="4" id="KW-1133">Transmembrane helix</keyword>
<organism evidence="7 9">
    <name type="scientific">Halobacterium salinarum (strain ATCC 33171 / DSM 3754 / JCM 8978 / NBRC 102687 / NCIMB 764 / 91-R6)</name>
    <dbReference type="NCBI Taxonomy" id="2597657"/>
    <lineage>
        <taxon>Archaea</taxon>
        <taxon>Methanobacteriati</taxon>
        <taxon>Methanobacteriota</taxon>
        <taxon>Stenosarchaea group</taxon>
        <taxon>Halobacteria</taxon>
        <taxon>Halobacteriales</taxon>
        <taxon>Halobacteriaceae</taxon>
        <taxon>Halobacterium</taxon>
    </lineage>
</organism>
<evidence type="ECO:0000256" key="1">
    <source>
        <dbReference type="ARBA" id="ARBA00004651"/>
    </source>
</evidence>
<dbReference type="NCBIfam" id="NF009295">
    <property type="entry name" value="PRK12652.1"/>
    <property type="match status" value="1"/>
</dbReference>
<comment type="subcellular location">
    <subcellularLocation>
        <location evidence="1">Cell membrane</location>
        <topology evidence="1">Multi-pass membrane protein</topology>
    </subcellularLocation>
</comment>
<evidence type="ECO:0000256" key="3">
    <source>
        <dbReference type="ARBA" id="ARBA00022692"/>
    </source>
</evidence>
<evidence type="ECO:0000313" key="7">
    <source>
        <dbReference type="EMBL" id="QCC44366.1"/>
    </source>
</evidence>
<sequence>MADNDLLIPVADSETVRQTVSHAADRAQERDGTPTLHFVCPVSERPANAADSAAAAEAEALLDRVSVWATDDLGDDASRVAIETSLVGLDVYLFNPGDYADVFGAYARENGVTAVVLDPRFNPLGMAPLLPPLERELEAAGLTTELAPVERATRRGPITRSAGLGQFALLFGAAFGFYQLIATELTTVNLITGAITATIVAGVLRRVSTQGSVRPRRLVGRVGRMLVYAPYLLWEIAKANVAIAKVVLHPRLPIDPAVVEFDAAVWSELPATTLANSITLTPGTLTVDVTQRHFTVHSLTADARRDLLAGGLERAVRFVFYGRAAMRSATPSERGETPDGSVDSAGIDSAQSASRTDTNAGDSE</sequence>
<dbReference type="Proteomes" id="UP000296216">
    <property type="component" value="Chromosome"/>
</dbReference>
<evidence type="ECO:0000256" key="6">
    <source>
        <dbReference type="SAM" id="MobiDB-lite"/>
    </source>
</evidence>
<keyword evidence="2" id="KW-1003">Cell membrane</keyword>
<dbReference type="Pfam" id="PF01899">
    <property type="entry name" value="MNHE"/>
    <property type="match status" value="1"/>
</dbReference>
<dbReference type="InterPro" id="IPR002758">
    <property type="entry name" value="Cation_antiport_E"/>
</dbReference>
<name>A0A4D6GT73_HALS9</name>
<dbReference type="PANTHER" id="PTHR34584:SF1">
    <property type="entry name" value="NA(+)_H(+) ANTIPORTER SUBUNIT E1"/>
    <property type="match status" value="1"/>
</dbReference>
<dbReference type="EMBL" id="CP038631">
    <property type="protein sequence ID" value="QCC44366.1"/>
    <property type="molecule type" value="Genomic_DNA"/>
</dbReference>